<dbReference type="Gene3D" id="3.30.200.20">
    <property type="entry name" value="Phosphorylase Kinase, domain 1"/>
    <property type="match status" value="1"/>
</dbReference>
<dbReference type="EC" id="2.7.11.1" evidence="1"/>
<feature type="compositionally biased region" description="Polar residues" evidence="10">
    <location>
        <begin position="683"/>
        <end position="692"/>
    </location>
</feature>
<evidence type="ECO:0000256" key="11">
    <source>
        <dbReference type="SAM" id="Phobius"/>
    </source>
</evidence>
<feature type="transmembrane region" description="Helical" evidence="11">
    <location>
        <begin position="893"/>
        <end position="920"/>
    </location>
</feature>
<dbReference type="InterPro" id="IPR000719">
    <property type="entry name" value="Prot_kinase_dom"/>
</dbReference>
<keyword evidence="3" id="KW-0808">Transferase</keyword>
<evidence type="ECO:0000256" key="2">
    <source>
        <dbReference type="ARBA" id="ARBA00022527"/>
    </source>
</evidence>
<dbReference type="SUPFAM" id="SSF56112">
    <property type="entry name" value="Protein kinase-like (PK-like)"/>
    <property type="match status" value="1"/>
</dbReference>
<keyword evidence="11" id="KW-0472">Membrane</keyword>
<keyword evidence="6" id="KW-0067">ATP-binding</keyword>
<evidence type="ECO:0000256" key="7">
    <source>
        <dbReference type="ARBA" id="ARBA00037982"/>
    </source>
</evidence>
<dbReference type="SMART" id="SM00220">
    <property type="entry name" value="S_TKc"/>
    <property type="match status" value="1"/>
</dbReference>
<dbReference type="EMBL" id="VDEP01000036">
    <property type="protein sequence ID" value="KAA1135978.1"/>
    <property type="molecule type" value="Genomic_DNA"/>
</dbReference>
<dbReference type="GO" id="GO:0004674">
    <property type="term" value="F:protein serine/threonine kinase activity"/>
    <property type="evidence" value="ECO:0007669"/>
    <property type="project" value="UniProtKB-KW"/>
</dbReference>
<proteinExistence type="inferred from homology"/>
<feature type="region of interest" description="Disordered" evidence="10">
    <location>
        <begin position="144"/>
        <end position="177"/>
    </location>
</feature>
<dbReference type="PANTHER" id="PTHR11042:SF138">
    <property type="entry name" value="SERINE_THREONINE-PROTEIN KINASE IKS1-RELATED"/>
    <property type="match status" value="1"/>
</dbReference>
<evidence type="ECO:0000256" key="9">
    <source>
        <dbReference type="ARBA" id="ARBA00048679"/>
    </source>
</evidence>
<evidence type="ECO:0000313" key="13">
    <source>
        <dbReference type="EMBL" id="KAA1135978.1"/>
    </source>
</evidence>
<gene>
    <name evidence="13" type="primary">IKS1_1</name>
    <name evidence="13" type="ORF">PGTUg99_015063</name>
</gene>
<dbReference type="AlphaFoldDB" id="A0A5B0SDE6"/>
<feature type="domain" description="Protein kinase" evidence="12">
    <location>
        <begin position="287"/>
        <end position="677"/>
    </location>
</feature>
<feature type="compositionally biased region" description="Basic residues" evidence="10">
    <location>
        <begin position="791"/>
        <end position="801"/>
    </location>
</feature>
<keyword evidence="11" id="KW-0812">Transmembrane</keyword>
<feature type="region of interest" description="Disordered" evidence="10">
    <location>
        <begin position="16"/>
        <end position="60"/>
    </location>
</feature>
<sequence>MRYVICLHHQHRLDQISLTKPTKPHHTSQNLSKNQPTADGQQEMVNNNLPSTTNSQQQQQQQQQQQWQVVLRQSTGKLVLYHSTSNRLSVHHSIPTTTASSSTTTTENSLQLQSSSRSLSRQQNYKNQNTSYCPLCLQALNISPIPTNNDNKQQQAQGNNTQSTSTQPNSYYHQRSNRPLTRSALPAHQDSQQQPPPSISQTNTHTITQESYFDLLSQSNTPLPSRPISPIQISSSPLRHSSSTSSISSLDSLRFPTHNPSDNHEAEDYREPLGQEKRVDGYYHRFFIEVLKLGRGQKGSVFLCTHILDGNALGDYAIKKIAVGQSSHELMQVLSEVKFLESLRHPNITQYHHAWIEKAQLSRFGPKVPVLYILMNFANGGTLEDYICLRKGSKNSSSQVEQAEDEEGTEEEQRRNRQKQRFRQQRTKPQSILPGLLIDPLSAWKNLHSSSDPLHHHNTHKKSTPTDRAVHLFGFEEIFSIFEDTCRGLGFLHSQGILHHDLKTENVLLHWASEDAMIPTALISDFGSSISQSENWSRERTGRTGTLDWVPPESLKKDPKTGKLIEVTQKGDLWQLGLVLHCLCFFRLPYTHSEDIDLLKDEIIKYPGFLIDEYPAEQGSTKRKMNNYETGHHHHQQQHSSRSDLPRGMLELLSDLLCLDPRLRPSCERVLRSLEKLREETSGYETSSQTKPSAGVMVPGGQAADLGSTGVGIVGPASALVKRRRILIDPSVDEEDFSVLPSPDSMINLQQQPSTHNNHNKELFSILPDPAPSSSSSSPYPPPPLSSPLINHHRHQHQHHHQLLEPDLTRNLSRHPIPLFSSSSTIAPASFLKKPSFRVLNSCTSRFSALGFALFICFKSIFFIQLLSTANSPKSSMQMKNKDYDQPQGLDQIMLMALIIFNTFELLLCHPLVSVLVTLFEVCRLHTIPTPPPPLFFFFCSLTRMD</sequence>
<feature type="region of interest" description="Disordered" evidence="10">
    <location>
        <begin position="217"/>
        <end position="270"/>
    </location>
</feature>
<dbReference type="InterPro" id="IPR050339">
    <property type="entry name" value="CC_SR_Kinase"/>
</dbReference>
<feature type="transmembrane region" description="Helical" evidence="11">
    <location>
        <begin position="847"/>
        <end position="872"/>
    </location>
</feature>
<dbReference type="InterPro" id="IPR011009">
    <property type="entry name" value="Kinase-like_dom_sf"/>
</dbReference>
<evidence type="ECO:0000259" key="12">
    <source>
        <dbReference type="PROSITE" id="PS50011"/>
    </source>
</evidence>
<protein>
    <recommendedName>
        <fullName evidence="1">non-specific serine/threonine protein kinase</fullName>
        <ecNumber evidence="1">2.7.11.1</ecNumber>
    </recommendedName>
</protein>
<dbReference type="Gene3D" id="1.10.510.10">
    <property type="entry name" value="Transferase(Phosphotransferase) domain 1"/>
    <property type="match status" value="1"/>
</dbReference>
<evidence type="ECO:0000256" key="5">
    <source>
        <dbReference type="ARBA" id="ARBA00022777"/>
    </source>
</evidence>
<reference evidence="13 14" key="1">
    <citation type="submission" date="2019-05" db="EMBL/GenBank/DDBJ databases">
        <title>Emergence of the Ug99 lineage of the wheat stem rust pathogen through somatic hybridization.</title>
        <authorList>
            <person name="Li F."/>
            <person name="Upadhyaya N.M."/>
            <person name="Sperschneider J."/>
            <person name="Matny O."/>
            <person name="Nguyen-Phuc H."/>
            <person name="Mago R."/>
            <person name="Raley C."/>
            <person name="Miller M.E."/>
            <person name="Silverstein K.A.T."/>
            <person name="Henningsen E."/>
            <person name="Hirsch C.D."/>
            <person name="Visser B."/>
            <person name="Pretorius Z.A."/>
            <person name="Steffenson B.J."/>
            <person name="Schwessinger B."/>
            <person name="Dodds P.N."/>
            <person name="Figueroa M."/>
        </authorList>
    </citation>
    <scope>NUCLEOTIDE SEQUENCE [LARGE SCALE GENOMIC DNA]</scope>
    <source>
        <strain evidence="13 14">Ug99</strain>
    </source>
</reference>
<feature type="compositionally biased region" description="Low complexity" evidence="10">
    <location>
        <begin position="765"/>
        <end position="778"/>
    </location>
</feature>
<dbReference type="InterPro" id="IPR008271">
    <property type="entry name" value="Ser/Thr_kinase_AS"/>
</dbReference>
<dbReference type="GO" id="GO:0005524">
    <property type="term" value="F:ATP binding"/>
    <property type="evidence" value="ECO:0007669"/>
    <property type="project" value="UniProtKB-KW"/>
</dbReference>
<dbReference type="GO" id="GO:0005634">
    <property type="term" value="C:nucleus"/>
    <property type="evidence" value="ECO:0007669"/>
    <property type="project" value="TreeGrafter"/>
</dbReference>
<dbReference type="GO" id="GO:0005737">
    <property type="term" value="C:cytoplasm"/>
    <property type="evidence" value="ECO:0007669"/>
    <property type="project" value="TreeGrafter"/>
</dbReference>
<feature type="region of interest" description="Disordered" evidence="10">
    <location>
        <begin position="679"/>
        <end position="701"/>
    </location>
</feature>
<comment type="catalytic activity">
    <reaction evidence="9">
        <text>L-seryl-[protein] + ATP = O-phospho-L-seryl-[protein] + ADP + H(+)</text>
        <dbReference type="Rhea" id="RHEA:17989"/>
        <dbReference type="Rhea" id="RHEA-COMP:9863"/>
        <dbReference type="Rhea" id="RHEA-COMP:11604"/>
        <dbReference type="ChEBI" id="CHEBI:15378"/>
        <dbReference type="ChEBI" id="CHEBI:29999"/>
        <dbReference type="ChEBI" id="CHEBI:30616"/>
        <dbReference type="ChEBI" id="CHEBI:83421"/>
        <dbReference type="ChEBI" id="CHEBI:456216"/>
        <dbReference type="EC" id="2.7.11.1"/>
    </reaction>
</comment>
<comment type="catalytic activity">
    <reaction evidence="8">
        <text>L-threonyl-[protein] + ATP = O-phospho-L-threonyl-[protein] + ADP + H(+)</text>
        <dbReference type="Rhea" id="RHEA:46608"/>
        <dbReference type="Rhea" id="RHEA-COMP:11060"/>
        <dbReference type="Rhea" id="RHEA-COMP:11605"/>
        <dbReference type="ChEBI" id="CHEBI:15378"/>
        <dbReference type="ChEBI" id="CHEBI:30013"/>
        <dbReference type="ChEBI" id="CHEBI:30616"/>
        <dbReference type="ChEBI" id="CHEBI:61977"/>
        <dbReference type="ChEBI" id="CHEBI:456216"/>
        <dbReference type="EC" id="2.7.11.1"/>
    </reaction>
</comment>
<accession>A0A5B0SDE6</accession>
<dbReference type="PANTHER" id="PTHR11042">
    <property type="entry name" value="EUKARYOTIC TRANSLATION INITIATION FACTOR 2-ALPHA KINASE EIF2-ALPHA KINASE -RELATED"/>
    <property type="match status" value="1"/>
</dbReference>
<dbReference type="FunFam" id="3.30.200.20:FF:000306">
    <property type="entry name" value="IKS protein kinase"/>
    <property type="match status" value="1"/>
</dbReference>
<evidence type="ECO:0000256" key="10">
    <source>
        <dbReference type="SAM" id="MobiDB-lite"/>
    </source>
</evidence>
<feature type="region of interest" description="Disordered" evidence="10">
    <location>
        <begin position="397"/>
        <end position="428"/>
    </location>
</feature>
<comment type="caution">
    <text evidence="13">The sequence shown here is derived from an EMBL/GenBank/DDBJ whole genome shotgun (WGS) entry which is preliminary data.</text>
</comment>
<keyword evidence="2" id="KW-0723">Serine/threonine-protein kinase</keyword>
<dbReference type="CDD" id="cd00180">
    <property type="entry name" value="PKc"/>
    <property type="match status" value="1"/>
</dbReference>
<feature type="compositionally biased region" description="Basic residues" evidence="10">
    <location>
        <begin position="416"/>
        <end position="426"/>
    </location>
</feature>
<feature type="region of interest" description="Disordered" evidence="10">
    <location>
        <begin position="91"/>
        <end position="125"/>
    </location>
</feature>
<keyword evidence="5 13" id="KW-0418">Kinase</keyword>
<name>A0A5B0SDE6_PUCGR</name>
<feature type="compositionally biased region" description="Basic and acidic residues" evidence="10">
    <location>
        <begin position="261"/>
        <end position="270"/>
    </location>
</feature>
<dbReference type="PROSITE" id="PS50011">
    <property type="entry name" value="PROTEIN_KINASE_DOM"/>
    <property type="match status" value="1"/>
</dbReference>
<comment type="similarity">
    <text evidence="7">Belongs to the protein kinase superfamily. Ser/Thr protein kinase family. GCN2 subfamily.</text>
</comment>
<keyword evidence="11" id="KW-1133">Transmembrane helix</keyword>
<dbReference type="PROSITE" id="PS00108">
    <property type="entry name" value="PROTEIN_KINASE_ST"/>
    <property type="match status" value="1"/>
</dbReference>
<feature type="compositionally biased region" description="Polar residues" evidence="10">
    <location>
        <begin position="27"/>
        <end position="55"/>
    </location>
</feature>
<dbReference type="Pfam" id="PF00069">
    <property type="entry name" value="Pkinase"/>
    <property type="match status" value="2"/>
</dbReference>
<evidence type="ECO:0000313" key="14">
    <source>
        <dbReference type="Proteomes" id="UP000325313"/>
    </source>
</evidence>
<evidence type="ECO:0000256" key="1">
    <source>
        <dbReference type="ARBA" id="ARBA00012513"/>
    </source>
</evidence>
<evidence type="ECO:0000256" key="6">
    <source>
        <dbReference type="ARBA" id="ARBA00022840"/>
    </source>
</evidence>
<organism evidence="13 14">
    <name type="scientific">Puccinia graminis f. sp. tritici</name>
    <dbReference type="NCBI Taxonomy" id="56615"/>
    <lineage>
        <taxon>Eukaryota</taxon>
        <taxon>Fungi</taxon>
        <taxon>Dikarya</taxon>
        <taxon>Basidiomycota</taxon>
        <taxon>Pucciniomycotina</taxon>
        <taxon>Pucciniomycetes</taxon>
        <taxon>Pucciniales</taxon>
        <taxon>Pucciniaceae</taxon>
        <taxon>Puccinia</taxon>
    </lineage>
</organism>
<feature type="region of interest" description="Disordered" evidence="10">
    <location>
        <begin position="749"/>
        <end position="803"/>
    </location>
</feature>
<dbReference type="Proteomes" id="UP000325313">
    <property type="component" value="Unassembled WGS sequence"/>
</dbReference>
<evidence type="ECO:0000256" key="4">
    <source>
        <dbReference type="ARBA" id="ARBA00022741"/>
    </source>
</evidence>
<evidence type="ECO:0000256" key="3">
    <source>
        <dbReference type="ARBA" id="ARBA00022679"/>
    </source>
</evidence>
<evidence type="ECO:0000256" key="8">
    <source>
        <dbReference type="ARBA" id="ARBA00047899"/>
    </source>
</evidence>
<feature type="compositionally biased region" description="Low complexity" evidence="10">
    <location>
        <begin position="222"/>
        <end position="253"/>
    </location>
</feature>
<feature type="compositionally biased region" description="Low complexity" evidence="10">
    <location>
        <begin position="96"/>
        <end position="123"/>
    </location>
</feature>
<keyword evidence="4" id="KW-0547">Nucleotide-binding</keyword>